<dbReference type="CDD" id="cd00090">
    <property type="entry name" value="HTH_ARSR"/>
    <property type="match status" value="1"/>
</dbReference>
<dbReference type="Pfam" id="PF12840">
    <property type="entry name" value="HTH_20"/>
    <property type="match status" value="1"/>
</dbReference>
<dbReference type="Gene3D" id="1.10.10.10">
    <property type="entry name" value="Winged helix-like DNA-binding domain superfamily/Winged helix DNA-binding domain"/>
    <property type="match status" value="1"/>
</dbReference>
<dbReference type="InterPro" id="IPR036388">
    <property type="entry name" value="WH-like_DNA-bd_sf"/>
</dbReference>
<evidence type="ECO:0000256" key="1">
    <source>
        <dbReference type="SAM" id="MobiDB-lite"/>
    </source>
</evidence>
<evidence type="ECO:0000259" key="2">
    <source>
        <dbReference type="SMART" id="SM00418"/>
    </source>
</evidence>
<gene>
    <name evidence="3" type="ORF">D9V28_12415</name>
</gene>
<organism evidence="3 4">
    <name type="scientific">Mycetocola zhadangensis</name>
    <dbReference type="NCBI Taxonomy" id="1164595"/>
    <lineage>
        <taxon>Bacteria</taxon>
        <taxon>Bacillati</taxon>
        <taxon>Actinomycetota</taxon>
        <taxon>Actinomycetes</taxon>
        <taxon>Micrococcales</taxon>
        <taxon>Microbacteriaceae</taxon>
        <taxon>Mycetocola</taxon>
    </lineage>
</organism>
<protein>
    <submittedName>
        <fullName evidence="3">ArsR family transcriptional regulator</fullName>
    </submittedName>
</protein>
<dbReference type="AlphaFoldDB" id="A0A3L7IWX8"/>
<sequence>MTAPQKPPDALTDRTAMRALAHPLRVRLLGELRVSGPQSVGKLADLFDEAPGSVSYHMGVLARSGFVVEAPENARDSRERWWRAAQSHTRYEPTQLNSDPATRIASAAMRHTFLQALSREMGEYIDLEPTLEPEWVAAATTGDTATFLTSAELREMSNEIEELVTKWAARSRPGAEGTRPTRLIYSAFVRPRFGQRPPESGEATQPRDEP</sequence>
<dbReference type="RefSeq" id="WP_121660051.1">
    <property type="nucleotide sequence ID" value="NZ_BMEK01000003.1"/>
</dbReference>
<name>A0A3L7IWX8_9MICO</name>
<feature type="domain" description="HTH arsR-type" evidence="2">
    <location>
        <begin position="15"/>
        <end position="110"/>
    </location>
</feature>
<dbReference type="EMBL" id="RCWJ01000003">
    <property type="protein sequence ID" value="RLQ82748.1"/>
    <property type="molecule type" value="Genomic_DNA"/>
</dbReference>
<accession>A0A3L7IWX8</accession>
<reference evidence="3 4" key="1">
    <citation type="submission" date="2018-10" db="EMBL/GenBank/DDBJ databases">
        <authorList>
            <person name="Li J."/>
        </authorList>
    </citation>
    <scope>NUCLEOTIDE SEQUENCE [LARGE SCALE GENOMIC DNA]</scope>
    <source>
        <strain evidence="3 4">ZD1-4</strain>
    </source>
</reference>
<dbReference type="SUPFAM" id="SSF46785">
    <property type="entry name" value="Winged helix' DNA-binding domain"/>
    <property type="match status" value="1"/>
</dbReference>
<feature type="region of interest" description="Disordered" evidence="1">
    <location>
        <begin position="187"/>
        <end position="210"/>
    </location>
</feature>
<dbReference type="InterPro" id="IPR011991">
    <property type="entry name" value="ArsR-like_HTH"/>
</dbReference>
<comment type="caution">
    <text evidence="3">The sequence shown here is derived from an EMBL/GenBank/DDBJ whole genome shotgun (WGS) entry which is preliminary data.</text>
</comment>
<dbReference type="OrthoDB" id="7945987at2"/>
<evidence type="ECO:0000313" key="4">
    <source>
        <dbReference type="Proteomes" id="UP000282460"/>
    </source>
</evidence>
<dbReference type="Proteomes" id="UP000282460">
    <property type="component" value="Unassembled WGS sequence"/>
</dbReference>
<keyword evidence="4" id="KW-1185">Reference proteome</keyword>
<dbReference type="InterPro" id="IPR036390">
    <property type="entry name" value="WH_DNA-bd_sf"/>
</dbReference>
<dbReference type="GO" id="GO:0003700">
    <property type="term" value="F:DNA-binding transcription factor activity"/>
    <property type="evidence" value="ECO:0007669"/>
    <property type="project" value="InterPro"/>
</dbReference>
<dbReference type="InterPro" id="IPR001845">
    <property type="entry name" value="HTH_ArsR_DNA-bd_dom"/>
</dbReference>
<dbReference type="SMART" id="SM00418">
    <property type="entry name" value="HTH_ARSR"/>
    <property type="match status" value="1"/>
</dbReference>
<proteinExistence type="predicted"/>
<evidence type="ECO:0000313" key="3">
    <source>
        <dbReference type="EMBL" id="RLQ82748.1"/>
    </source>
</evidence>